<feature type="domain" description="Probable zinc-binding" evidence="1">
    <location>
        <begin position="3"/>
        <end position="49"/>
    </location>
</feature>
<dbReference type="AlphaFoldDB" id="A0A6I3SRG2"/>
<dbReference type="Gene3D" id="3.90.10.10">
    <property type="entry name" value="Cytochrome C3"/>
    <property type="match status" value="1"/>
</dbReference>
<proteinExistence type="predicted"/>
<dbReference type="RefSeq" id="WP_155477737.1">
    <property type="nucleotide sequence ID" value="NZ_WNKU01000031.1"/>
</dbReference>
<dbReference type="Pfam" id="PF13451">
    <property type="entry name" value="zf_Tbcl"/>
    <property type="match status" value="1"/>
</dbReference>
<dbReference type="InterPro" id="IPR025306">
    <property type="entry name" value="Zn-bnd_dom_prob"/>
</dbReference>
<evidence type="ECO:0000313" key="4">
    <source>
        <dbReference type="Proteomes" id="UP000430670"/>
    </source>
</evidence>
<protein>
    <submittedName>
        <fullName evidence="3">Zinc-binding protein</fullName>
    </submittedName>
</protein>
<evidence type="ECO:0000259" key="1">
    <source>
        <dbReference type="Pfam" id="PF13451"/>
    </source>
</evidence>
<dbReference type="OrthoDB" id="5505402at2"/>
<evidence type="ECO:0000259" key="2">
    <source>
        <dbReference type="Pfam" id="PF23477"/>
    </source>
</evidence>
<sequence length="99" mass="11398">MFQDKTLTCKECGSEFDFTASEQEFFAEKGFTNEPGRCPQCRAARKANMNNRGGGGYRQEREMYPVTCSSCGKETTVPFQPRGDKPVYCRDCFQPRNRW</sequence>
<reference evidence="3 4" key="1">
    <citation type="submission" date="2019-11" db="EMBL/GenBank/DDBJ databases">
        <title>Whole-genome sequence of a the green, strictly anaerobic photosynthetic bacterium Heliobacillus mobilis DSM 6151.</title>
        <authorList>
            <person name="Kyndt J.A."/>
            <person name="Meyer T.E."/>
        </authorList>
    </citation>
    <scope>NUCLEOTIDE SEQUENCE [LARGE SCALE GENOMIC DNA]</scope>
    <source>
        <strain evidence="3 4">DSM 6151</strain>
    </source>
</reference>
<evidence type="ECO:0000313" key="3">
    <source>
        <dbReference type="EMBL" id="MTV50657.1"/>
    </source>
</evidence>
<feature type="domain" description="CxxC-x17-CxxC" evidence="2">
    <location>
        <begin position="61"/>
        <end position="96"/>
    </location>
</feature>
<dbReference type="InterPro" id="IPR026363">
    <property type="entry name" value="CxxC-x17-CxxC_dom"/>
</dbReference>
<gene>
    <name evidence="3" type="ORF">GJ688_17105</name>
</gene>
<comment type="caution">
    <text evidence="3">The sequence shown here is derived from an EMBL/GenBank/DDBJ whole genome shotgun (WGS) entry which is preliminary data.</text>
</comment>
<organism evidence="3 4">
    <name type="scientific">Heliobacterium mobile</name>
    <name type="common">Heliobacillus mobilis</name>
    <dbReference type="NCBI Taxonomy" id="28064"/>
    <lineage>
        <taxon>Bacteria</taxon>
        <taxon>Bacillati</taxon>
        <taxon>Bacillota</taxon>
        <taxon>Clostridia</taxon>
        <taxon>Eubacteriales</taxon>
        <taxon>Heliobacteriaceae</taxon>
        <taxon>Heliobacterium</taxon>
    </lineage>
</organism>
<dbReference type="Proteomes" id="UP000430670">
    <property type="component" value="Unassembled WGS sequence"/>
</dbReference>
<name>A0A6I3SRG2_HELMO</name>
<dbReference type="NCBIfam" id="TIGR04272">
    <property type="entry name" value="cxxc_cxxc_Mbark"/>
    <property type="match status" value="1"/>
</dbReference>
<keyword evidence="4" id="KW-1185">Reference proteome</keyword>
<dbReference type="Pfam" id="PF23477">
    <property type="entry name" value="zf_Tbcl_2"/>
    <property type="match status" value="1"/>
</dbReference>
<accession>A0A6I3SRG2</accession>
<dbReference type="EMBL" id="WNKU01000031">
    <property type="protein sequence ID" value="MTV50657.1"/>
    <property type="molecule type" value="Genomic_DNA"/>
</dbReference>